<evidence type="ECO:0000313" key="1">
    <source>
        <dbReference type="EMBL" id="KYQ91905.1"/>
    </source>
</evidence>
<dbReference type="Gene3D" id="1.25.40.20">
    <property type="entry name" value="Ankyrin repeat-containing domain"/>
    <property type="match status" value="2"/>
</dbReference>
<evidence type="ECO:0000313" key="2">
    <source>
        <dbReference type="Proteomes" id="UP000076078"/>
    </source>
</evidence>
<gene>
    <name evidence="1" type="ORF">DLAC_07141</name>
</gene>
<dbReference type="OrthoDB" id="194358at2759"/>
<dbReference type="InterPro" id="IPR002110">
    <property type="entry name" value="Ankyrin_rpt"/>
</dbReference>
<dbReference type="EMBL" id="LODT01000032">
    <property type="protein sequence ID" value="KYQ91905.1"/>
    <property type="molecule type" value="Genomic_DNA"/>
</dbReference>
<dbReference type="SMART" id="SM00248">
    <property type="entry name" value="ANK"/>
    <property type="match status" value="4"/>
</dbReference>
<comment type="caution">
    <text evidence="1">The sequence shown here is derived from an EMBL/GenBank/DDBJ whole genome shotgun (WGS) entry which is preliminary data.</text>
</comment>
<name>A0A151ZDA3_TIELA</name>
<dbReference type="PANTHER" id="PTHR46586">
    <property type="entry name" value="ANKYRIN REPEAT-CONTAINING PROTEIN"/>
    <property type="match status" value="1"/>
</dbReference>
<dbReference type="SUPFAM" id="SSF48403">
    <property type="entry name" value="Ankyrin repeat"/>
    <property type="match status" value="1"/>
</dbReference>
<dbReference type="InParanoid" id="A0A151ZDA3"/>
<dbReference type="Pfam" id="PF12796">
    <property type="entry name" value="Ank_2"/>
    <property type="match status" value="1"/>
</dbReference>
<dbReference type="InterPro" id="IPR036770">
    <property type="entry name" value="Ankyrin_rpt-contain_sf"/>
</dbReference>
<organism evidence="1 2">
    <name type="scientific">Tieghemostelium lacteum</name>
    <name type="common">Slime mold</name>
    <name type="synonym">Dictyostelium lacteum</name>
    <dbReference type="NCBI Taxonomy" id="361077"/>
    <lineage>
        <taxon>Eukaryota</taxon>
        <taxon>Amoebozoa</taxon>
        <taxon>Evosea</taxon>
        <taxon>Eumycetozoa</taxon>
        <taxon>Dictyostelia</taxon>
        <taxon>Dictyosteliales</taxon>
        <taxon>Raperosteliaceae</taxon>
        <taxon>Tieghemostelium</taxon>
    </lineage>
</organism>
<dbReference type="PANTHER" id="PTHR46586:SF3">
    <property type="entry name" value="ANKYRIN REPEAT-CONTAINING PROTEIN"/>
    <property type="match status" value="1"/>
</dbReference>
<keyword evidence="2" id="KW-1185">Reference proteome</keyword>
<proteinExistence type="predicted"/>
<dbReference type="Proteomes" id="UP000076078">
    <property type="component" value="Unassembled WGS sequence"/>
</dbReference>
<sequence>MELLRYKLKHLPSFKITESSILDFCLNIRDFDLFQQVYQKYSDYFLAINGKSQLLSNVALSGLLDAVKLIEKRGSFDKRRYLWNACKSGNCDLVYYVLQDADIVNLETAHPSSSESSLVAAVPYKEMIRHFAQRFPSTDEVVKRQQFHEATAEASKLGLLENLKLLIELFGMKPSLCCIDIAAAYGHLDVVDYLNSTNTPFEITPFAIYKTTQLGKFENLKELVSRGFPVSSSVLSMASKKGHFEIVKYLVETLNHSVDNTSVKGAMKHNHYEILEYLLQRASMAPNYNNNVIFESCPTHYMLSHRNLKMIKLIDTYSHMFESVRYSHFNSLISDIHSKEGNDIIQYVISTRPTEFTSSFYIEYLMRKAVASKDKELVRCVTSNEGLSQAIRNQFVNILDLSCEYGSIEIVKDILEGVQTNLGLSLNSGIDFAIKKDQTAIVKLILEMKPEILYSTTSMVVAFEMNYNKTVLILLNHWVPRCANKKDPTRPLRYAIKESLKLIVSKFNMETLQILIDYKMATIEDLEQYIRLDQKQKFEKFIQTYKPKYSIPK</sequence>
<dbReference type="AlphaFoldDB" id="A0A151ZDA3"/>
<accession>A0A151ZDA3</accession>
<reference evidence="1 2" key="1">
    <citation type="submission" date="2015-12" db="EMBL/GenBank/DDBJ databases">
        <title>Dictyostelia acquired genes for synthesis and detection of signals that induce cell-type specialization by lateral gene transfer from prokaryotes.</title>
        <authorList>
            <person name="Gloeckner G."/>
            <person name="Schaap P."/>
        </authorList>
    </citation>
    <scope>NUCLEOTIDE SEQUENCE [LARGE SCALE GENOMIC DNA]</scope>
    <source>
        <strain evidence="1 2">TK</strain>
    </source>
</reference>
<protein>
    <submittedName>
        <fullName evidence="1">Uncharacterized protein</fullName>
    </submittedName>
</protein>
<dbReference type="InterPro" id="IPR052050">
    <property type="entry name" value="SecEffector_AnkRepeat"/>
</dbReference>
<dbReference type="SUPFAM" id="SSF140860">
    <property type="entry name" value="Pseudo ankyrin repeat-like"/>
    <property type="match status" value="1"/>
</dbReference>